<sequence>MNLADMLSYADIQELKKIASTYSCECNSHSKNELIQSILSTVNRREVFEERISRLSMEDIRFLNSLLYDRRNSFSMEELIARVQQTKFSGEEQKDIQPREMILKFKQHGWLFHGFSQQTKCLFQVPTDLKKRFNAALAKKFGSSLVTTGKPNVYRDEQTLFQQDILAVLRFFSMNEIPLTGELFLYKRQLQHLLDLLSVEEKGVPKGAWRFGYGRKCKEYPDRFSLIYDVCYFDRLIAEEGGRVIVTEKGKELLESGSKPDITEIYKIWLRLYKNPVPNIQSLVHWIDTLAAEWVTVSSLQLVLVQLIRPFYYDSAESIFHQRLVRMMMHLGFVQLGEDDKYGQVIKMTPLGHAVIQGIYVAEEDYIQLRTDPNKI</sequence>
<dbReference type="Proteomes" id="UP000464330">
    <property type="component" value="Chromosome"/>
</dbReference>
<evidence type="ECO:0000313" key="1">
    <source>
        <dbReference type="EMBL" id="AVF25799.1"/>
    </source>
</evidence>
<dbReference type="EMBL" id="CP019655">
    <property type="protein sequence ID" value="AVF25799.1"/>
    <property type="molecule type" value="Genomic_DNA"/>
</dbReference>
<accession>A0A8B6WXU2</accession>
<evidence type="ECO:0000313" key="3">
    <source>
        <dbReference type="Proteomes" id="UP000239833"/>
    </source>
</evidence>
<protein>
    <submittedName>
        <fullName evidence="1">Uncharacterized protein</fullName>
    </submittedName>
</protein>
<dbReference type="GeneID" id="64218389"/>
<organism evidence="1 3">
    <name type="scientific">Paenibacillus larvae subsp. larvae</name>
    <dbReference type="NCBI Taxonomy" id="147375"/>
    <lineage>
        <taxon>Bacteria</taxon>
        <taxon>Bacillati</taxon>
        <taxon>Bacillota</taxon>
        <taxon>Bacilli</taxon>
        <taxon>Bacillales</taxon>
        <taxon>Paenibacillaceae</taxon>
        <taxon>Paenibacillus</taxon>
    </lineage>
</organism>
<dbReference type="STRING" id="147375.BXP28_21760"/>
<gene>
    <name evidence="1" type="ORF">ERICIII_01614</name>
    <name evidence="2" type="ORF">ERICV_01800</name>
</gene>
<reference evidence="3" key="1">
    <citation type="submission" date="2017-02" db="EMBL/GenBank/DDBJ databases">
        <title>Delineation of Paenibacillus larvae strains originating from foulbrood outbreaks.</title>
        <authorList>
            <person name="Beims H."/>
            <person name="Bunk B."/>
            <person name="Sproeer C."/>
            <person name="Mohr K.I."/>
            <person name="Pradella S."/>
            <person name="Guenther G."/>
            <person name="Rohde M."/>
            <person name="von der Ohe W."/>
            <person name="Steinert M."/>
        </authorList>
    </citation>
    <scope>NUCLEOTIDE SEQUENCE [LARGE SCALE GENOMIC DNA]</scope>
    <source>
        <strain evidence="3">Eric_III</strain>
    </source>
</reference>
<accession>A0A2L1TYP5</accession>
<evidence type="ECO:0000313" key="4">
    <source>
        <dbReference type="Proteomes" id="UP000464330"/>
    </source>
</evidence>
<name>A0A2L1TYP5_9BACL</name>
<reference evidence="1 4" key="2">
    <citation type="journal article" date="2020" name="Int. J. Med. Microbiol.">
        <title>Discovery of Paenibacillus larvae ERIC V: Phenotypic and genomic comparison to genotypes ERIC I-IV reveal different inventories of virulence factors which correlate with epidemiological prevalences of American Foulbrood.</title>
        <authorList>
            <person name="Beims H."/>
            <person name="Bunk B."/>
            <person name="Erler S."/>
            <person name="Mohr K.I."/>
            <person name="Sproer C."/>
            <person name="Pradella S."/>
            <person name="Gunther G."/>
            <person name="Rohde M."/>
            <person name="von der Ohe W."/>
            <person name="Steinert M."/>
        </authorList>
    </citation>
    <scope>NUCLEOTIDE SEQUENCE</scope>
    <source>
        <strain evidence="1">Eric_III</strain>
        <strain evidence="2">Eric_V</strain>
    </source>
</reference>
<accession>A0A6C0QQJ2</accession>
<dbReference type="RefSeq" id="WP_023482665.1">
    <property type="nucleotide sequence ID" value="NZ_CP019651.1"/>
</dbReference>
<dbReference type="AlphaFoldDB" id="A0A2L1TYP5"/>
<evidence type="ECO:0000313" key="2">
    <source>
        <dbReference type="EMBL" id="QHZ50953.1"/>
    </source>
</evidence>
<dbReference type="Proteomes" id="UP000239833">
    <property type="component" value="Chromosome"/>
</dbReference>
<dbReference type="EMBL" id="CP019717">
    <property type="protein sequence ID" value="QHZ50953.1"/>
    <property type="molecule type" value="Genomic_DNA"/>
</dbReference>
<proteinExistence type="predicted"/>